<evidence type="ECO:0000313" key="2">
    <source>
        <dbReference type="EMBL" id="MCC3273729.1"/>
    </source>
</evidence>
<feature type="compositionally biased region" description="Low complexity" evidence="1">
    <location>
        <begin position="86"/>
        <end position="97"/>
    </location>
</feature>
<proteinExistence type="predicted"/>
<evidence type="ECO:0000313" key="3">
    <source>
        <dbReference type="EMBL" id="UON92531.1"/>
    </source>
</evidence>
<keyword evidence="4" id="KW-1185">Reference proteome</keyword>
<sequence>METAPLGHTARRYTQVQRDNYQAPICAECNRRMVPNWLEDRGRWIIRSFQYPGVRCSAHERRVLPEYFGLSPHNPSPGLSVRRDSATSARRGSAGSRFPWLGAKRAQRGIS</sequence>
<evidence type="ECO:0000313" key="4">
    <source>
        <dbReference type="Proteomes" id="UP000829758"/>
    </source>
</evidence>
<dbReference type="RefSeq" id="WP_227929418.1">
    <property type="nucleotide sequence ID" value="NZ_CP094984.1"/>
</dbReference>
<dbReference type="EMBL" id="JAJFZT010000008">
    <property type="protein sequence ID" value="MCC3273729.1"/>
    <property type="molecule type" value="Genomic_DNA"/>
</dbReference>
<dbReference type="Proteomes" id="UP001155145">
    <property type="component" value="Unassembled WGS sequence"/>
</dbReference>
<organism evidence="2 5">
    <name type="scientific">Arthrobacter zhangbolii</name>
    <dbReference type="NCBI Taxonomy" id="2886936"/>
    <lineage>
        <taxon>Bacteria</taxon>
        <taxon>Bacillati</taxon>
        <taxon>Actinomycetota</taxon>
        <taxon>Actinomycetes</taxon>
        <taxon>Micrococcales</taxon>
        <taxon>Micrococcaceae</taxon>
        <taxon>Arthrobacter</taxon>
    </lineage>
</organism>
<dbReference type="Proteomes" id="UP000829758">
    <property type="component" value="Chromosome"/>
</dbReference>
<name>A0A9X1M972_9MICC</name>
<reference evidence="2" key="1">
    <citation type="submission" date="2021-10" db="EMBL/GenBank/DDBJ databases">
        <title>Novel species in genus Arthrobacter.</title>
        <authorList>
            <person name="Liu Y."/>
        </authorList>
    </citation>
    <scope>NUCLEOTIDE SEQUENCE</scope>
    <source>
        <strain evidence="4">zg-Y462</strain>
        <strain evidence="2">Zg-Y462</strain>
    </source>
</reference>
<evidence type="ECO:0000256" key="1">
    <source>
        <dbReference type="SAM" id="MobiDB-lite"/>
    </source>
</evidence>
<dbReference type="AlphaFoldDB" id="A0A9X1M972"/>
<accession>A0A9X1M972</accession>
<gene>
    <name evidence="2" type="ORF">LJ755_13445</name>
    <name evidence="3" type="ORF">MUK71_02430</name>
</gene>
<dbReference type="EMBL" id="CP094984">
    <property type="protein sequence ID" value="UON92531.1"/>
    <property type="molecule type" value="Genomic_DNA"/>
</dbReference>
<feature type="region of interest" description="Disordered" evidence="1">
    <location>
        <begin position="69"/>
        <end position="111"/>
    </location>
</feature>
<evidence type="ECO:0000313" key="5">
    <source>
        <dbReference type="Proteomes" id="UP001155145"/>
    </source>
</evidence>
<protein>
    <submittedName>
        <fullName evidence="2">Uncharacterized protein</fullName>
    </submittedName>
</protein>